<evidence type="ECO:0000256" key="1">
    <source>
        <dbReference type="SAM" id="Coils"/>
    </source>
</evidence>
<dbReference type="VEuPathDB" id="FungiDB:AeMF1_014371"/>
<dbReference type="EMBL" id="VJMJ01000064">
    <property type="protein sequence ID" value="KAF0739461.1"/>
    <property type="molecule type" value="Genomic_DNA"/>
</dbReference>
<keyword evidence="1" id="KW-0175">Coiled coil</keyword>
<proteinExistence type="predicted"/>
<dbReference type="Proteomes" id="UP000481153">
    <property type="component" value="Unassembled WGS sequence"/>
</dbReference>
<comment type="caution">
    <text evidence="2">The sequence shown here is derived from an EMBL/GenBank/DDBJ whole genome shotgun (WGS) entry which is preliminary data.</text>
</comment>
<name>A0A6G0XGP0_9STRA</name>
<dbReference type="AlphaFoldDB" id="A0A6G0XGP0"/>
<sequence>MNNNDVEIMERRFSSHGGSKEYTMDELCTQLDDMDKELRQAATYGLLLVAKNEELVIAMESTRRRTCRAQRRDSNLGKASRNTTEKCHEFEDEIFQLQQLPTQSCTCSKEPRITPQVVADLDLLRRELEDKDFQLHNALKREKDKDEYIRRLQQTKRDTLDVIHQMKTSSAIEAKVRKSLEARNAVLAEKMAAAQTKLDLFQQAFLERELEENRLRTEIEELHEALRAQTHDVDTNANLIQTWMYKCNRLEKELESLQMAMPTRSSISSYEDIAATASFDRLESFFNLTALGIILEHQAQDQFKDGSSRQTIEAWFREALMAEMPYHTWHNWLTKRITATMPPIKGQPDRVSPTSALTKAITLFFDKYKHKVDPTAPTALLA</sequence>
<gene>
    <name evidence="2" type="ORF">Ae201684_005027</name>
</gene>
<evidence type="ECO:0000313" key="2">
    <source>
        <dbReference type="EMBL" id="KAF0739461.1"/>
    </source>
</evidence>
<reference evidence="2 3" key="1">
    <citation type="submission" date="2019-07" db="EMBL/GenBank/DDBJ databases">
        <title>Genomics analysis of Aphanomyces spp. identifies a new class of oomycete effector associated with host adaptation.</title>
        <authorList>
            <person name="Gaulin E."/>
        </authorList>
    </citation>
    <scope>NUCLEOTIDE SEQUENCE [LARGE SCALE GENOMIC DNA]</scope>
    <source>
        <strain evidence="2 3">ATCC 201684</strain>
    </source>
</reference>
<evidence type="ECO:0000313" key="3">
    <source>
        <dbReference type="Proteomes" id="UP000481153"/>
    </source>
</evidence>
<keyword evidence="3" id="KW-1185">Reference proteome</keyword>
<organism evidence="2 3">
    <name type="scientific">Aphanomyces euteiches</name>
    <dbReference type="NCBI Taxonomy" id="100861"/>
    <lineage>
        <taxon>Eukaryota</taxon>
        <taxon>Sar</taxon>
        <taxon>Stramenopiles</taxon>
        <taxon>Oomycota</taxon>
        <taxon>Saprolegniomycetes</taxon>
        <taxon>Saprolegniales</taxon>
        <taxon>Verrucalvaceae</taxon>
        <taxon>Aphanomyces</taxon>
    </lineage>
</organism>
<feature type="coiled-coil region" evidence="1">
    <location>
        <begin position="177"/>
        <end position="260"/>
    </location>
</feature>
<protein>
    <submittedName>
        <fullName evidence="2">Uncharacterized protein</fullName>
    </submittedName>
</protein>
<accession>A0A6G0XGP0</accession>